<dbReference type="EMBL" id="CM056816">
    <property type="protein sequence ID" value="KAJ8633672.1"/>
    <property type="molecule type" value="Genomic_DNA"/>
</dbReference>
<accession>A0ACC2LJQ8</accession>
<sequence length="899" mass="99818">MSSNDSEASSNSKPVHQNPKPKEEEEEKVGETNHPQHQQQQQEEERLLSPKPIQAIRSIAQKICSHPLQNSDPAVWAVLTAVSVSARKRPQGVNILLNADEHCFGRVVDDPCFQIEGTAVSANHCKIYRKKIEDAELTSTSICFFLKDTSTNGTYLNWNKLRKQSPEAKIKHGDIISFVTPPHNESSLAFVFREVNKSMCGTSLKRKSGDIGSESKRLKGLGIGSHEGPISLDDVRSLQRSNTELRKALESHVHTIETMRSENREAGLRHESELKQLKESVSLSYLEKLKELHLMLEVKQKQLVEVNTISNERQHAMEDLKERVSASIQSRVEADEIINSQKATISELEVRLDEERNLRKEEREKAAADLKAALQRAHTEAQEEIKRQADAASKQQKEQQEIISKLQESDKESRALLETLRSKLEHTRESFVTSEKKVRQLEAQLHEEQLATANGRKKVEIMESEVTRLRKELESEKQVAREEAWAKVSALELEIAAAIRDLAIEKQRFQGARERIILRETQLRAFYSTTDEISSLFAKQQEQLKAMRKTLEDEENYENTSIDIDINAIKENLNGVLDKERNDRQRNITAREVSGMSTPKNIRTEGDSASDDASATEKHDCDLGSQEDGCTQDAECTSADPSVKGFGSYIGTEPVPDGDGDPIDTERVLGTESEAIDIGFSQHVVMHKCSNLAGDKMQLDNEEQENGEQPRTTDDEDGRCSRPKNQLEALIKAVEDTEPDTIRTADLLASEVAGSWAVSTAPSVHGENESPGSGAHTGANNDDETPVAGFSDGQAAASQNAPVIAAKRLSQERRALNAMIQIVAPEFKEQFENGGRDERMSDGDTEGSSGDDDEDDEDGDAGMGKDKIDAMSDAGSKDSSDDGNKDGDFEDQTQEDSVG</sequence>
<gene>
    <name evidence="1" type="ORF">MRB53_027008</name>
</gene>
<evidence type="ECO:0000313" key="1">
    <source>
        <dbReference type="EMBL" id="KAJ8633672.1"/>
    </source>
</evidence>
<protein>
    <submittedName>
        <fullName evidence="1">Uncharacterized protein</fullName>
    </submittedName>
</protein>
<proteinExistence type="predicted"/>
<keyword evidence="2" id="KW-1185">Reference proteome</keyword>
<reference evidence="1 2" key="1">
    <citation type="journal article" date="2022" name="Hortic Res">
        <title>A haplotype resolved chromosomal level avocado genome allows analysis of novel avocado genes.</title>
        <authorList>
            <person name="Nath O."/>
            <person name="Fletcher S.J."/>
            <person name="Hayward A."/>
            <person name="Shaw L.M."/>
            <person name="Masouleh A.K."/>
            <person name="Furtado A."/>
            <person name="Henry R.J."/>
            <person name="Mitter N."/>
        </authorList>
    </citation>
    <scope>NUCLEOTIDE SEQUENCE [LARGE SCALE GENOMIC DNA]</scope>
    <source>
        <strain evidence="2">cv. Hass</strain>
    </source>
</reference>
<comment type="caution">
    <text evidence="1">The sequence shown here is derived from an EMBL/GenBank/DDBJ whole genome shotgun (WGS) entry which is preliminary data.</text>
</comment>
<evidence type="ECO:0000313" key="2">
    <source>
        <dbReference type="Proteomes" id="UP001234297"/>
    </source>
</evidence>
<organism evidence="1 2">
    <name type="scientific">Persea americana</name>
    <name type="common">Avocado</name>
    <dbReference type="NCBI Taxonomy" id="3435"/>
    <lineage>
        <taxon>Eukaryota</taxon>
        <taxon>Viridiplantae</taxon>
        <taxon>Streptophyta</taxon>
        <taxon>Embryophyta</taxon>
        <taxon>Tracheophyta</taxon>
        <taxon>Spermatophyta</taxon>
        <taxon>Magnoliopsida</taxon>
        <taxon>Magnoliidae</taxon>
        <taxon>Laurales</taxon>
        <taxon>Lauraceae</taxon>
        <taxon>Persea</taxon>
    </lineage>
</organism>
<dbReference type="Proteomes" id="UP001234297">
    <property type="component" value="Chromosome 8"/>
</dbReference>
<name>A0ACC2LJQ8_PERAE</name>